<evidence type="ECO:0000313" key="9">
    <source>
        <dbReference type="Proteomes" id="UP000198942"/>
    </source>
</evidence>
<gene>
    <name evidence="8" type="ORF">SAMN05192574_10243</name>
</gene>
<comment type="subcellular location">
    <subcellularLocation>
        <location evidence="1">Membrane</location>
        <topology evidence="1">Multi-pass membrane protein</topology>
    </subcellularLocation>
</comment>
<feature type="transmembrane region" description="Helical" evidence="6">
    <location>
        <begin position="377"/>
        <end position="396"/>
    </location>
</feature>
<evidence type="ECO:0000256" key="3">
    <source>
        <dbReference type="ARBA" id="ARBA00022692"/>
    </source>
</evidence>
<feature type="transmembrane region" description="Helical" evidence="6">
    <location>
        <begin position="88"/>
        <end position="107"/>
    </location>
</feature>
<feature type="transmembrane region" description="Helical" evidence="6">
    <location>
        <begin position="286"/>
        <end position="304"/>
    </location>
</feature>
<keyword evidence="9" id="KW-1185">Reference proteome</keyword>
<sequence length="410" mass="45517">MLTTTAITTPQLKNRAVSTVLAFALLPLSGFATDIYIPSLPSMGADMHISSIQVQLTLTLFLISYGVSQLFLGSVLDSYGRYKFSLGALVVFILASVAIAVTHNIYVIYAMRIIHGIAVAMIVVAKRAYFVDVYEGERLKHYLSMFTIIWSAGPIVAPFLGGYFQTTFGWQSNFYFLAALASVIAVLEVFYSGETIRHRTEFHLKKIAGLYAEMIKTTTFSLGILMLCFAYSMVIMYNMTGPFIVEHHFNFTPVVAGYCSLILGLAWMVGGFIGRALISRPFFSKLFVNILLQLLVVTLMIISVNFVSNVYVMVLFAFVIHVGAGFTYNNYFTYCLGRFPKNAAMSGGLTGGMVYVILSLLTYVVVAAIPAKDERNLSYSYLVFILLSVVVMLVLFRLNRNSKAHLTEEN</sequence>
<evidence type="ECO:0000256" key="2">
    <source>
        <dbReference type="ARBA" id="ARBA00022448"/>
    </source>
</evidence>
<dbReference type="AlphaFoldDB" id="A0A1H8CQC7"/>
<dbReference type="STRING" id="551995.SAMN05192574_10243"/>
<evidence type="ECO:0000256" key="4">
    <source>
        <dbReference type="ARBA" id="ARBA00022989"/>
    </source>
</evidence>
<keyword evidence="4 6" id="KW-1133">Transmembrane helix</keyword>
<evidence type="ECO:0000313" key="8">
    <source>
        <dbReference type="EMBL" id="SEM97363.1"/>
    </source>
</evidence>
<evidence type="ECO:0000256" key="5">
    <source>
        <dbReference type="ARBA" id="ARBA00023136"/>
    </source>
</evidence>
<dbReference type="PANTHER" id="PTHR23502">
    <property type="entry name" value="MAJOR FACILITATOR SUPERFAMILY"/>
    <property type="match status" value="1"/>
</dbReference>
<evidence type="ECO:0000256" key="6">
    <source>
        <dbReference type="SAM" id="Phobius"/>
    </source>
</evidence>
<feature type="transmembrane region" description="Helical" evidence="6">
    <location>
        <begin position="174"/>
        <end position="193"/>
    </location>
</feature>
<dbReference type="Gene3D" id="1.20.1720.10">
    <property type="entry name" value="Multidrug resistance protein D"/>
    <property type="match status" value="1"/>
</dbReference>
<dbReference type="InterPro" id="IPR036259">
    <property type="entry name" value="MFS_trans_sf"/>
</dbReference>
<dbReference type="Proteomes" id="UP000198942">
    <property type="component" value="Unassembled WGS sequence"/>
</dbReference>
<feature type="transmembrane region" description="Helical" evidence="6">
    <location>
        <begin position="310"/>
        <end position="331"/>
    </location>
</feature>
<dbReference type="PROSITE" id="PS50850">
    <property type="entry name" value="MFS"/>
    <property type="match status" value="1"/>
</dbReference>
<dbReference type="GO" id="GO:0015385">
    <property type="term" value="F:sodium:proton antiporter activity"/>
    <property type="evidence" value="ECO:0007669"/>
    <property type="project" value="TreeGrafter"/>
</dbReference>
<dbReference type="EMBL" id="FOCL01000002">
    <property type="protein sequence ID" value="SEM97363.1"/>
    <property type="molecule type" value="Genomic_DNA"/>
</dbReference>
<feature type="transmembrane region" description="Helical" evidence="6">
    <location>
        <begin position="255"/>
        <end position="274"/>
    </location>
</feature>
<organism evidence="8 9">
    <name type="scientific">Mucilaginibacter gossypiicola</name>
    <dbReference type="NCBI Taxonomy" id="551995"/>
    <lineage>
        <taxon>Bacteria</taxon>
        <taxon>Pseudomonadati</taxon>
        <taxon>Bacteroidota</taxon>
        <taxon>Sphingobacteriia</taxon>
        <taxon>Sphingobacteriales</taxon>
        <taxon>Sphingobacteriaceae</taxon>
        <taxon>Mucilaginibacter</taxon>
    </lineage>
</organism>
<reference evidence="9" key="1">
    <citation type="submission" date="2016-10" db="EMBL/GenBank/DDBJ databases">
        <authorList>
            <person name="Varghese N."/>
            <person name="Submissions S."/>
        </authorList>
    </citation>
    <scope>NUCLEOTIDE SEQUENCE [LARGE SCALE GENOMIC DNA]</scope>
    <source>
        <strain evidence="9">Gh-48</strain>
    </source>
</reference>
<dbReference type="OrthoDB" id="9814303at2"/>
<accession>A0A1H8CQC7</accession>
<dbReference type="PANTHER" id="PTHR23502:SF132">
    <property type="entry name" value="POLYAMINE TRANSPORTER 2-RELATED"/>
    <property type="match status" value="1"/>
</dbReference>
<feature type="domain" description="Major facilitator superfamily (MFS) profile" evidence="7">
    <location>
        <begin position="18"/>
        <end position="403"/>
    </location>
</feature>
<feature type="transmembrane region" description="Helical" evidence="6">
    <location>
        <begin position="113"/>
        <end position="130"/>
    </location>
</feature>
<dbReference type="GO" id="GO:0005886">
    <property type="term" value="C:plasma membrane"/>
    <property type="evidence" value="ECO:0007669"/>
    <property type="project" value="TreeGrafter"/>
</dbReference>
<evidence type="ECO:0000259" key="7">
    <source>
        <dbReference type="PROSITE" id="PS50850"/>
    </source>
</evidence>
<feature type="transmembrane region" description="Helical" evidence="6">
    <location>
        <begin position="214"/>
        <end position="235"/>
    </location>
</feature>
<feature type="transmembrane region" description="Helical" evidence="6">
    <location>
        <begin position="352"/>
        <end position="371"/>
    </location>
</feature>
<dbReference type="InterPro" id="IPR011701">
    <property type="entry name" value="MFS"/>
</dbReference>
<name>A0A1H8CQC7_9SPHI</name>
<keyword evidence="5 6" id="KW-0472">Membrane</keyword>
<keyword evidence="2" id="KW-0813">Transport</keyword>
<dbReference type="RefSeq" id="WP_091208754.1">
    <property type="nucleotide sequence ID" value="NZ_FOCL01000002.1"/>
</dbReference>
<evidence type="ECO:0000256" key="1">
    <source>
        <dbReference type="ARBA" id="ARBA00004141"/>
    </source>
</evidence>
<dbReference type="GO" id="GO:1990961">
    <property type="term" value="P:xenobiotic detoxification by transmembrane export across the plasma membrane"/>
    <property type="evidence" value="ECO:0007669"/>
    <property type="project" value="TreeGrafter"/>
</dbReference>
<dbReference type="SUPFAM" id="SSF103473">
    <property type="entry name" value="MFS general substrate transporter"/>
    <property type="match status" value="1"/>
</dbReference>
<dbReference type="InterPro" id="IPR020846">
    <property type="entry name" value="MFS_dom"/>
</dbReference>
<feature type="transmembrane region" description="Helical" evidence="6">
    <location>
        <begin position="142"/>
        <end position="162"/>
    </location>
</feature>
<protein>
    <submittedName>
        <fullName evidence="8">Predicted arabinose efflux permease, MFS family</fullName>
    </submittedName>
</protein>
<dbReference type="Pfam" id="PF07690">
    <property type="entry name" value="MFS_1"/>
    <property type="match status" value="1"/>
</dbReference>
<keyword evidence="3 6" id="KW-0812">Transmembrane</keyword>
<proteinExistence type="predicted"/>
<feature type="transmembrane region" description="Helical" evidence="6">
    <location>
        <begin position="56"/>
        <end position="76"/>
    </location>
</feature>